<dbReference type="AlphaFoldDB" id="A0A1I7U0U6"/>
<dbReference type="Proteomes" id="UP000095282">
    <property type="component" value="Unplaced"/>
</dbReference>
<accession>A0A1I7U0U6</accession>
<dbReference type="WBParaSite" id="Csp11.Scaffold629.g13725.t1">
    <property type="protein sequence ID" value="Csp11.Scaffold629.g13725.t1"/>
    <property type="gene ID" value="Csp11.Scaffold629.g13725"/>
</dbReference>
<protein>
    <submittedName>
        <fullName evidence="2">Uncharacterized protein</fullName>
    </submittedName>
</protein>
<organism evidence="1 2">
    <name type="scientific">Caenorhabditis tropicalis</name>
    <dbReference type="NCBI Taxonomy" id="1561998"/>
    <lineage>
        <taxon>Eukaryota</taxon>
        <taxon>Metazoa</taxon>
        <taxon>Ecdysozoa</taxon>
        <taxon>Nematoda</taxon>
        <taxon>Chromadorea</taxon>
        <taxon>Rhabditida</taxon>
        <taxon>Rhabditina</taxon>
        <taxon>Rhabditomorpha</taxon>
        <taxon>Rhabditoidea</taxon>
        <taxon>Rhabditidae</taxon>
        <taxon>Peloderinae</taxon>
        <taxon>Caenorhabditis</taxon>
    </lineage>
</organism>
<evidence type="ECO:0000313" key="2">
    <source>
        <dbReference type="WBParaSite" id="Csp11.Scaffold629.g13725.t1"/>
    </source>
</evidence>
<reference evidence="2" key="1">
    <citation type="submission" date="2016-11" db="UniProtKB">
        <authorList>
            <consortium name="WormBaseParasite"/>
        </authorList>
    </citation>
    <scope>IDENTIFICATION</scope>
</reference>
<name>A0A1I7U0U6_9PELO</name>
<evidence type="ECO:0000313" key="1">
    <source>
        <dbReference type="Proteomes" id="UP000095282"/>
    </source>
</evidence>
<proteinExistence type="predicted"/>
<sequence length="148" mass="17020">MMNNFSWIELTNEILNSWINKVFDSSDVHPKKLTEIANILTYGRFRQQKEIHKLLSNILRTLLEYNGPLEIYRDKISKNILSFCVSFGINTQNFHMVCVDLAEGYVRYNSKKNEENGEIEKGASATNVDANIASVQDKEELAQESSKQ</sequence>
<keyword evidence="1" id="KW-1185">Reference proteome</keyword>